<accession>A0A1W1ZC03</accession>
<dbReference type="InterPro" id="IPR007627">
    <property type="entry name" value="RNA_pol_sigma70_r2"/>
</dbReference>
<evidence type="ECO:0000313" key="3">
    <source>
        <dbReference type="Proteomes" id="UP000192634"/>
    </source>
</evidence>
<dbReference type="AlphaFoldDB" id="A0A1W1ZC03"/>
<sequence length="92" mass="10208">MGWFDDRERDDGYTAFVTSASPALVRTAWFLTGDVHAAEELVQATLVKLYVAWPRVRRGEVLGISVGAVRSAAYRGMARLRTHLETPKEGLS</sequence>
<gene>
    <name evidence="2" type="ORF">SAMN06296429_103305</name>
</gene>
<evidence type="ECO:0000313" key="2">
    <source>
        <dbReference type="EMBL" id="SMC45866.1"/>
    </source>
</evidence>
<dbReference type="SUPFAM" id="SSF88946">
    <property type="entry name" value="Sigma2 domain of RNA polymerase sigma factors"/>
    <property type="match status" value="1"/>
</dbReference>
<feature type="domain" description="RNA polymerase sigma-70 region 2" evidence="1">
    <location>
        <begin position="17"/>
        <end position="59"/>
    </location>
</feature>
<dbReference type="GO" id="GO:0006352">
    <property type="term" value="P:DNA-templated transcription initiation"/>
    <property type="evidence" value="ECO:0007669"/>
    <property type="project" value="InterPro"/>
</dbReference>
<dbReference type="Pfam" id="PF04542">
    <property type="entry name" value="Sigma70_r2"/>
    <property type="match status" value="1"/>
</dbReference>
<evidence type="ECO:0000259" key="1">
    <source>
        <dbReference type="Pfam" id="PF04542"/>
    </source>
</evidence>
<dbReference type="RefSeq" id="WP_084450110.1">
    <property type="nucleotide sequence ID" value="NZ_FWXN01000003.1"/>
</dbReference>
<dbReference type="OrthoDB" id="3692620at2"/>
<dbReference type="Proteomes" id="UP000192634">
    <property type="component" value="Unassembled WGS sequence"/>
</dbReference>
<dbReference type="EMBL" id="FWXN01000003">
    <property type="protein sequence ID" value="SMC45866.1"/>
    <property type="molecule type" value="Genomic_DNA"/>
</dbReference>
<protein>
    <submittedName>
        <fullName evidence="2">Sigma-70 region 2</fullName>
    </submittedName>
</protein>
<dbReference type="InterPro" id="IPR013325">
    <property type="entry name" value="RNA_pol_sigma_r2"/>
</dbReference>
<dbReference type="Gene3D" id="1.10.1740.10">
    <property type="match status" value="1"/>
</dbReference>
<dbReference type="GO" id="GO:0003700">
    <property type="term" value="F:DNA-binding transcription factor activity"/>
    <property type="evidence" value="ECO:0007669"/>
    <property type="project" value="InterPro"/>
</dbReference>
<name>A0A1W1ZC03_9MICO</name>
<organism evidence="2 3">
    <name type="scientific">Janibacter indicus</name>
    <dbReference type="NCBI Taxonomy" id="857417"/>
    <lineage>
        <taxon>Bacteria</taxon>
        <taxon>Bacillati</taxon>
        <taxon>Actinomycetota</taxon>
        <taxon>Actinomycetes</taxon>
        <taxon>Micrococcales</taxon>
        <taxon>Intrasporangiaceae</taxon>
        <taxon>Janibacter</taxon>
    </lineage>
</organism>
<proteinExistence type="predicted"/>
<reference evidence="2 3" key="1">
    <citation type="submission" date="2017-04" db="EMBL/GenBank/DDBJ databases">
        <authorList>
            <person name="Afonso C.L."/>
            <person name="Miller P.J."/>
            <person name="Scott M.A."/>
            <person name="Spackman E."/>
            <person name="Goraichik I."/>
            <person name="Dimitrov K.M."/>
            <person name="Suarez D.L."/>
            <person name="Swayne D.E."/>
        </authorList>
    </citation>
    <scope>NUCLEOTIDE SEQUENCE [LARGE SCALE GENOMIC DNA]</scope>
    <source>
        <strain evidence="2 3">CGMCC 1.12511</strain>
    </source>
</reference>